<reference evidence="2" key="1">
    <citation type="submission" date="2020-07" db="EMBL/GenBank/DDBJ databases">
        <authorList>
            <person name="Tarantini F.S."/>
            <person name="Hong K.W."/>
            <person name="Chan K.G."/>
        </authorList>
    </citation>
    <scope>NUCLEOTIDE SEQUENCE</scope>
    <source>
        <strain evidence="2">32-07</strain>
    </source>
</reference>
<dbReference type="Pfam" id="PF13613">
    <property type="entry name" value="HTH_Tnp_4"/>
    <property type="match status" value="1"/>
</dbReference>
<evidence type="ECO:0000313" key="2">
    <source>
        <dbReference type="EMBL" id="QXJ25733.1"/>
    </source>
</evidence>
<accession>A0ABX8R9S5</accession>
<keyword evidence="3" id="KW-1185">Reference proteome</keyword>
<organism evidence="2 3">
    <name type="scientific">Actinomadura graeca</name>
    <dbReference type="NCBI Taxonomy" id="2750812"/>
    <lineage>
        <taxon>Bacteria</taxon>
        <taxon>Bacillati</taxon>
        <taxon>Actinomycetota</taxon>
        <taxon>Actinomycetes</taxon>
        <taxon>Streptosporangiales</taxon>
        <taxon>Thermomonosporaceae</taxon>
        <taxon>Actinomadura</taxon>
    </lineage>
</organism>
<proteinExistence type="predicted"/>
<dbReference type="EMBL" id="CP059572">
    <property type="protein sequence ID" value="QXJ25733.1"/>
    <property type="molecule type" value="Genomic_DNA"/>
</dbReference>
<name>A0ABX8R9S5_9ACTN</name>
<sequence>MADRVLLMAVYYRANLTLRQVALLFGVSKSAAHRIVDHLAPLLTLASVSQRHGPDTVLIVDGTLVPTHDRSVSASSKNYRCSVNMQVVIDADPTPAWSSRSAGPFLATTTIALRSGTAVWTSPAKVRM</sequence>
<protein>
    <submittedName>
        <fullName evidence="2">Transposase family protein</fullName>
    </submittedName>
</protein>
<dbReference type="InterPro" id="IPR027805">
    <property type="entry name" value="Transposase_HTH_dom"/>
</dbReference>
<dbReference type="Proteomes" id="UP001049518">
    <property type="component" value="Chromosome"/>
</dbReference>
<feature type="domain" description="Transposase Helix-turn-helix" evidence="1">
    <location>
        <begin position="2"/>
        <end position="43"/>
    </location>
</feature>
<evidence type="ECO:0000313" key="3">
    <source>
        <dbReference type="Proteomes" id="UP001049518"/>
    </source>
</evidence>
<gene>
    <name evidence="2" type="ORF">AGRA3207_007264</name>
</gene>
<evidence type="ECO:0000259" key="1">
    <source>
        <dbReference type="Pfam" id="PF13613"/>
    </source>
</evidence>